<comment type="function">
    <text evidence="6">Putative transcription activator involved in regulating light control of development.</text>
</comment>
<comment type="subcellular location">
    <subcellularLocation>
        <location evidence="6">Nucleus</location>
    </subcellularLocation>
</comment>
<reference evidence="10 11" key="1">
    <citation type="journal article" date="2010" name="Nature">
        <title>Genome sequencing and analysis of the model grass Brachypodium distachyon.</title>
        <authorList>
            <consortium name="International Brachypodium Initiative"/>
        </authorList>
    </citation>
    <scope>NUCLEOTIDE SEQUENCE [LARGE SCALE GENOMIC DNA]</scope>
    <source>
        <strain evidence="10 11">Bd21</strain>
    </source>
</reference>
<evidence type="ECO:0000256" key="1">
    <source>
        <dbReference type="ARBA" id="ARBA00005889"/>
    </source>
</evidence>
<dbReference type="KEGG" id="bdi:100824501"/>
<keyword evidence="3 5" id="KW-0863">Zinc-finger</keyword>
<reference evidence="10" key="2">
    <citation type="submission" date="2017-06" db="EMBL/GenBank/DDBJ databases">
        <title>WGS assembly of Brachypodium distachyon.</title>
        <authorList>
            <consortium name="The International Brachypodium Initiative"/>
            <person name="Lucas S."/>
            <person name="Harmon-Smith M."/>
            <person name="Lail K."/>
            <person name="Tice H."/>
            <person name="Grimwood J."/>
            <person name="Bruce D."/>
            <person name="Barry K."/>
            <person name="Shu S."/>
            <person name="Lindquist E."/>
            <person name="Wang M."/>
            <person name="Pitluck S."/>
            <person name="Vogel J.P."/>
            <person name="Garvin D.F."/>
            <person name="Mockler T.C."/>
            <person name="Schmutz J."/>
            <person name="Rokhsar D."/>
            <person name="Bevan M.W."/>
        </authorList>
    </citation>
    <scope>NUCLEOTIDE SEQUENCE</scope>
    <source>
        <strain evidence="10">Bd21</strain>
    </source>
</reference>
<keyword evidence="6" id="KW-0539">Nucleus</keyword>
<evidence type="ECO:0000313" key="11">
    <source>
        <dbReference type="EnsemblPlants" id="PNT66350"/>
    </source>
</evidence>
<proteinExistence type="inferred from homology"/>
<dbReference type="EnsemblPlants" id="PNT66350">
    <property type="protein sequence ID" value="PNT66350"/>
    <property type="gene ID" value="BRADI_3g10437v3"/>
</dbReference>
<evidence type="ECO:0000256" key="5">
    <source>
        <dbReference type="PROSITE-ProRule" id="PRU00325"/>
    </source>
</evidence>
<evidence type="ECO:0000313" key="12">
    <source>
        <dbReference type="Proteomes" id="UP000008810"/>
    </source>
</evidence>
<dbReference type="GO" id="GO:0006355">
    <property type="term" value="P:regulation of DNA-templated transcription"/>
    <property type="evidence" value="ECO:0007669"/>
    <property type="project" value="UniProtKB-UniRule"/>
</dbReference>
<feature type="compositionally biased region" description="Polar residues" evidence="8">
    <location>
        <begin position="204"/>
        <end position="214"/>
    </location>
</feature>
<dbReference type="InterPro" id="IPR031052">
    <property type="entry name" value="FHY3/FAR1"/>
</dbReference>
<keyword evidence="12" id="KW-1185">Reference proteome</keyword>
<sequence length="959" mass="109879">MPPRLPLLAASATTPSLRRSSSSSRERRHRRLVSPSILSLPTVSPPHTLRTDAPFSSPFHLNLPQFVTEAKVKVGRPPYLALLGPPPVVALIQFAMTEMMTELDMAEADITEKSSKLTGTCIVAGDEGFRNPESRRKKAIKNAGTATASVSELSKEPDGNQSMTEARVRPADANSQELSSGSIEKNIEEPVANQSVTEARVQPASDNSQELSSDSIEKNTEGLLEDELDIQTNSVEHTPQQAEEQNQLHGNMQIIEMPSNNISSESDSDSSSGSDSDSELGKYFYPKIEELENARQPEPGMKFQTLEDAHGFYNTYALLTGFAVKRGTNYMRKKFHLVCNRSGKPKPTRLNRKRKRSSIEKTNCQAKVIVKLTRGQWEFTTVRNEHNHPLCPSASLTKFFLSHKDISTEEKSLLKVLQKSRIPPNKVMKIFRRMRDIPLKKKDMTGLQYAEHRRTENSDVEVTLKHLKELELRNPCFLYTKQTDEDNIARSIFWSDARSKLDYEIFGDFLLFDTTYTTFRHNMPFTPIIGINNHGRTLLLGCALLHDEKSETFIWMFQKLLQMMGGKMPVSIITNQDEAMAKAIAEVMPQVRHRFCKSDVMGKAQEKISAFMAVRGNIKEELDSLVDNSLTETEFEEGWISLIKRYDASENEYLRIMWKTRKNWVPVYFRQDFFPFVESHGRGERMNLLFKDYVLTNDRIEKFIERYEEIQKEIIETDDEDRLQTGTVPSCFSLHPIEKHAANIYTRQIFLKVQREVLNSTAFNVHEVQRGVVYRLDKVFNYENPEFDRNYFEVIVEPGTNSFTCQCAKFTRDGILCCHIIRLFTQFGINEIPEQYILPRWTDKFREEKAKQYKEKCLRKTENTMRYAKFMSKMADLGKRICGDGARYNAAMLEVDKIEKMSTAEGENPEFDELDSMCCGQGPRQQKHWHDCRAAEAMSDMCGNQDVQVQVGAHVQDEG</sequence>
<feature type="region of interest" description="Disordered" evidence="8">
    <location>
        <begin position="133"/>
        <end position="216"/>
    </location>
</feature>
<evidence type="ECO:0000259" key="9">
    <source>
        <dbReference type="PROSITE" id="PS50966"/>
    </source>
</evidence>
<dbReference type="GO" id="GO:0008270">
    <property type="term" value="F:zinc ion binding"/>
    <property type="evidence" value="ECO:0007669"/>
    <property type="project" value="UniProtKB-UniRule"/>
</dbReference>
<dbReference type="PROSITE" id="PS50966">
    <property type="entry name" value="ZF_SWIM"/>
    <property type="match status" value="1"/>
</dbReference>
<dbReference type="InterPro" id="IPR018289">
    <property type="entry name" value="MULE_transposase_dom"/>
</dbReference>
<dbReference type="InterPro" id="IPR007527">
    <property type="entry name" value="Znf_SWIM"/>
</dbReference>
<keyword evidence="4 6" id="KW-0862">Zinc</keyword>
<keyword evidence="2 6" id="KW-0479">Metal-binding</keyword>
<evidence type="ECO:0000256" key="3">
    <source>
        <dbReference type="ARBA" id="ARBA00022771"/>
    </source>
</evidence>
<feature type="compositionally biased region" description="Low complexity" evidence="8">
    <location>
        <begin position="263"/>
        <end position="275"/>
    </location>
</feature>
<dbReference type="InterPro" id="IPR004330">
    <property type="entry name" value="FAR1_DNA_bnd_dom"/>
</dbReference>
<dbReference type="PANTHER" id="PTHR31669">
    <property type="entry name" value="PROTEIN FAR1-RELATED SEQUENCE 10-RELATED"/>
    <property type="match status" value="1"/>
</dbReference>
<dbReference type="AlphaFoldDB" id="A0A2K2CWE2"/>
<name>A0A2K2CWE2_BRADI</name>
<dbReference type="Proteomes" id="UP000008810">
    <property type="component" value="Chromosome 3"/>
</dbReference>
<dbReference type="GO" id="GO:0005634">
    <property type="term" value="C:nucleus"/>
    <property type="evidence" value="ECO:0007669"/>
    <property type="project" value="UniProtKB-SubCell"/>
</dbReference>
<dbReference type="GeneID" id="100824501"/>
<evidence type="ECO:0000256" key="8">
    <source>
        <dbReference type="SAM" id="MobiDB-lite"/>
    </source>
</evidence>
<dbReference type="InterPro" id="IPR006564">
    <property type="entry name" value="Znf_PMZ"/>
</dbReference>
<dbReference type="RefSeq" id="XP_010234143.2">
    <property type="nucleotide sequence ID" value="XM_010235841.3"/>
</dbReference>
<evidence type="ECO:0000256" key="7">
    <source>
        <dbReference type="SAM" id="Coils"/>
    </source>
</evidence>
<keyword evidence="7" id="KW-0175">Coiled coil</keyword>
<dbReference type="Pfam" id="PF04434">
    <property type="entry name" value="SWIM"/>
    <property type="match status" value="1"/>
</dbReference>
<dbReference type="EMBL" id="CM000882">
    <property type="protein sequence ID" value="PNT66350.1"/>
    <property type="molecule type" value="Genomic_DNA"/>
</dbReference>
<protein>
    <recommendedName>
        <fullName evidence="6">Protein FAR1-RELATED SEQUENCE</fullName>
    </recommendedName>
</protein>
<feature type="domain" description="SWIM-type" evidence="9">
    <location>
        <begin position="792"/>
        <end position="828"/>
    </location>
</feature>
<gene>
    <name evidence="11" type="primary">LOC100824501</name>
    <name evidence="10" type="ORF">BRADI_3g10437v3</name>
</gene>
<dbReference type="OrthoDB" id="599181at2759"/>
<evidence type="ECO:0000256" key="2">
    <source>
        <dbReference type="ARBA" id="ARBA00022723"/>
    </source>
</evidence>
<organism evidence="10">
    <name type="scientific">Brachypodium distachyon</name>
    <name type="common">Purple false brome</name>
    <name type="synonym">Trachynia distachya</name>
    <dbReference type="NCBI Taxonomy" id="15368"/>
    <lineage>
        <taxon>Eukaryota</taxon>
        <taxon>Viridiplantae</taxon>
        <taxon>Streptophyta</taxon>
        <taxon>Embryophyta</taxon>
        <taxon>Tracheophyta</taxon>
        <taxon>Spermatophyta</taxon>
        <taxon>Magnoliopsida</taxon>
        <taxon>Liliopsida</taxon>
        <taxon>Poales</taxon>
        <taxon>Poaceae</taxon>
        <taxon>BOP clade</taxon>
        <taxon>Pooideae</taxon>
        <taxon>Stipodae</taxon>
        <taxon>Brachypodieae</taxon>
        <taxon>Brachypodium</taxon>
    </lineage>
</organism>
<accession>A0A2K2CWE2</accession>
<feature type="region of interest" description="Disordered" evidence="8">
    <location>
        <begin position="259"/>
        <end position="280"/>
    </location>
</feature>
<dbReference type="Pfam" id="PF10551">
    <property type="entry name" value="MULE"/>
    <property type="match status" value="1"/>
</dbReference>
<reference evidence="11" key="3">
    <citation type="submission" date="2018-08" db="UniProtKB">
        <authorList>
            <consortium name="EnsemblPlants"/>
        </authorList>
    </citation>
    <scope>IDENTIFICATION</scope>
    <source>
        <strain evidence="11">cv. Bd21</strain>
    </source>
</reference>
<dbReference type="PANTHER" id="PTHR31669:SF309">
    <property type="entry name" value="PROTEIN FAR1-RELATED SEQUENCE"/>
    <property type="match status" value="1"/>
</dbReference>
<dbReference type="ExpressionAtlas" id="A0A2K2CWE2">
    <property type="expression patterns" value="baseline and differential"/>
</dbReference>
<evidence type="ECO:0000313" key="10">
    <source>
        <dbReference type="EMBL" id="PNT66350.1"/>
    </source>
</evidence>
<feature type="compositionally biased region" description="Polar residues" evidence="8">
    <location>
        <begin position="173"/>
        <end position="183"/>
    </location>
</feature>
<dbReference type="Gramene" id="PNT66350">
    <property type="protein sequence ID" value="PNT66350"/>
    <property type="gene ID" value="BRADI_3g10437v3"/>
</dbReference>
<dbReference type="SMART" id="SM00575">
    <property type="entry name" value="ZnF_PMZ"/>
    <property type="match status" value="1"/>
</dbReference>
<feature type="coiled-coil region" evidence="7">
    <location>
        <begin position="693"/>
        <end position="720"/>
    </location>
</feature>
<dbReference type="Pfam" id="PF03101">
    <property type="entry name" value="FAR1"/>
    <property type="match status" value="1"/>
</dbReference>
<evidence type="ECO:0000256" key="6">
    <source>
        <dbReference type="RuleBase" id="RU367018"/>
    </source>
</evidence>
<comment type="similarity">
    <text evidence="1 6">Belongs to the FHY3/FAR1 family.</text>
</comment>
<feature type="region of interest" description="Disordered" evidence="8">
    <location>
        <begin position="1"/>
        <end position="33"/>
    </location>
</feature>
<evidence type="ECO:0000256" key="4">
    <source>
        <dbReference type="ARBA" id="ARBA00022833"/>
    </source>
</evidence>